<accession>A0A090MBS1</accession>
<dbReference type="OrthoDB" id="1892356at2759"/>
<dbReference type="GO" id="GO:0005739">
    <property type="term" value="C:mitochondrion"/>
    <property type="evidence" value="ECO:0007669"/>
    <property type="project" value="TreeGrafter"/>
</dbReference>
<sequence length="357" mass="38040">MERARALATSAGDRASTIAMSALLDARTKPTETPWGAIDAMLHGGDVKARDGDGTRTAVLGARALSALTRFRQADALEAAMQCDAVARDLSDENLELAQESPHGWAVATALKTLGHVERLRGDAGRALELYERASEYAEYVSRSEHVGAMASRYIADEIKVDCSLALAQVYAETGDLESAETAAATALSGAEALGDERHPRVGVAIATSGDVYVAKALRASTAEAGMGDGAGVMFAEGLYKSALKLMHYPNPVEDAHVGELDYEARHLCAVLHARYSSILRASGPQRASEAEKWLASAKFLWPDEWANEEGGVNGVAVVTKLATKLGVRHGGRIVIDMQQLTPFVLLEETKHKRSNG</sequence>
<organism evidence="1 2">
    <name type="scientific">Ostreococcus tauri</name>
    <name type="common">Marine green alga</name>
    <dbReference type="NCBI Taxonomy" id="70448"/>
    <lineage>
        <taxon>Eukaryota</taxon>
        <taxon>Viridiplantae</taxon>
        <taxon>Chlorophyta</taxon>
        <taxon>Mamiellophyceae</taxon>
        <taxon>Mamiellales</taxon>
        <taxon>Bathycoccaceae</taxon>
        <taxon>Ostreococcus</taxon>
    </lineage>
</organism>
<reference evidence="1 2" key="2">
    <citation type="journal article" date="2014" name="BMC Genomics">
        <title>An improved genome of the model marine alga Ostreococcus tauri unfolds by assessing Illumina de novo assemblies.</title>
        <authorList>
            <person name="Blanc-Mathieu R."/>
            <person name="Verhelst B."/>
            <person name="Derelle E."/>
            <person name="Rombauts S."/>
            <person name="Bouget F.Y."/>
            <person name="Carre I."/>
            <person name="Chateau A."/>
            <person name="Eyre-Walker A."/>
            <person name="Grimsley N."/>
            <person name="Moreau H."/>
            <person name="Piegu B."/>
            <person name="Rivals E."/>
            <person name="Schackwitz W."/>
            <person name="Van de Peer Y."/>
            <person name="Piganeau G."/>
        </authorList>
    </citation>
    <scope>NUCLEOTIDE SEQUENCE [LARGE SCALE GENOMIC DNA]</scope>
    <source>
        <strain evidence="2">OTTH 0595 / CCAP 157/2 / RCC745</strain>
    </source>
</reference>
<dbReference type="RefSeq" id="XP_003081850.2">
    <property type="nucleotide sequence ID" value="XM_003081802.2"/>
</dbReference>
<dbReference type="SUPFAM" id="SSF48452">
    <property type="entry name" value="TPR-like"/>
    <property type="match status" value="1"/>
</dbReference>
<evidence type="ECO:0000313" key="1">
    <source>
        <dbReference type="EMBL" id="CEF99539.1"/>
    </source>
</evidence>
<dbReference type="PANTHER" id="PTHR47868:SF2">
    <property type="entry name" value="OS05G0457700 PROTEIN"/>
    <property type="match status" value="1"/>
</dbReference>
<dbReference type="InParanoid" id="A0A090MBS1"/>
<dbReference type="Gene3D" id="1.25.40.10">
    <property type="entry name" value="Tetratricopeptide repeat domain"/>
    <property type="match status" value="1"/>
</dbReference>
<dbReference type="GeneID" id="9832384"/>
<name>A0A090MBS1_OSTTA</name>
<dbReference type="Proteomes" id="UP000009170">
    <property type="component" value="Unassembled WGS sequence"/>
</dbReference>
<evidence type="ECO:0000313" key="2">
    <source>
        <dbReference type="Proteomes" id="UP000009170"/>
    </source>
</evidence>
<dbReference type="InterPro" id="IPR011990">
    <property type="entry name" value="TPR-like_helical_dom_sf"/>
</dbReference>
<comment type="caution">
    <text evidence="1">The sequence shown here is derived from an EMBL/GenBank/DDBJ whole genome shotgun (WGS) entry which is preliminary data.</text>
</comment>
<dbReference type="EMBL" id="CAID01000011">
    <property type="protein sequence ID" value="CEF99539.1"/>
    <property type="molecule type" value="Genomic_DNA"/>
</dbReference>
<gene>
    <name evidence="1" type="ORF">OT_ostta11g00480</name>
</gene>
<protein>
    <submittedName>
        <fullName evidence="1">Tetratricopeptide-like helical</fullName>
    </submittedName>
</protein>
<dbReference type="KEGG" id="ota:OT_ostta11g00480"/>
<dbReference type="AlphaFoldDB" id="A0A090MBS1"/>
<dbReference type="FunCoup" id="A0A090MBS1">
    <property type="interactions" value="81"/>
</dbReference>
<proteinExistence type="predicted"/>
<reference evidence="2" key="1">
    <citation type="journal article" date="2006" name="Proc. Natl. Acad. Sci. U.S.A.">
        <title>Genome analysis of the smallest free-living eukaryote Ostreococcus tauri unveils many unique features.</title>
        <authorList>
            <person name="Derelle E."/>
            <person name="Ferraz C."/>
            <person name="Rombauts S."/>
            <person name="Rouze P."/>
            <person name="Worden A.Z."/>
            <person name="Robbens S."/>
            <person name="Partensky F."/>
            <person name="Degroeve S."/>
            <person name="Echeynie S."/>
            <person name="Cooke R."/>
            <person name="Saeys Y."/>
            <person name="Wuyts J."/>
            <person name="Jabbari K."/>
            <person name="Bowler C."/>
            <person name="Panaud O."/>
            <person name="Piegu B."/>
            <person name="Ball S.G."/>
            <person name="Ral J.-P."/>
            <person name="Bouget F.-Y."/>
            <person name="Piganeau G."/>
            <person name="De Baets B."/>
            <person name="Picard A."/>
            <person name="Delseny M."/>
            <person name="Demaille J."/>
            <person name="Van de Peer Y."/>
            <person name="Moreau H."/>
        </authorList>
    </citation>
    <scope>NUCLEOTIDE SEQUENCE [LARGE SCALE GENOMIC DNA]</scope>
    <source>
        <strain evidence="2">OTTH 0595 / CCAP 157/2 / RCC745</strain>
    </source>
</reference>
<dbReference type="PANTHER" id="PTHR47868">
    <property type="entry name" value="OS05G0457700 PROTEIN"/>
    <property type="match status" value="1"/>
</dbReference>
<keyword evidence="2" id="KW-1185">Reference proteome</keyword>